<proteinExistence type="predicted"/>
<protein>
    <submittedName>
        <fullName evidence="2">Uncharacterized protein</fullName>
    </submittedName>
</protein>
<dbReference type="AlphaFoldDB" id="A0A9W7FX16"/>
<organism evidence="2 3">
    <name type="scientific">Triparma columacea</name>
    <dbReference type="NCBI Taxonomy" id="722753"/>
    <lineage>
        <taxon>Eukaryota</taxon>
        <taxon>Sar</taxon>
        <taxon>Stramenopiles</taxon>
        <taxon>Ochrophyta</taxon>
        <taxon>Bolidophyceae</taxon>
        <taxon>Parmales</taxon>
        <taxon>Triparmaceae</taxon>
        <taxon>Triparma</taxon>
    </lineage>
</organism>
<feature type="compositionally biased region" description="Polar residues" evidence="1">
    <location>
        <begin position="138"/>
        <end position="150"/>
    </location>
</feature>
<evidence type="ECO:0000313" key="3">
    <source>
        <dbReference type="Proteomes" id="UP001165065"/>
    </source>
</evidence>
<accession>A0A9W7FX16</accession>
<reference evidence="3" key="1">
    <citation type="journal article" date="2023" name="Commun. Biol.">
        <title>Genome analysis of Parmales, the sister group of diatoms, reveals the evolutionary specialization of diatoms from phago-mixotrophs to photoautotrophs.</title>
        <authorList>
            <person name="Ban H."/>
            <person name="Sato S."/>
            <person name="Yoshikawa S."/>
            <person name="Yamada K."/>
            <person name="Nakamura Y."/>
            <person name="Ichinomiya M."/>
            <person name="Sato N."/>
            <person name="Blanc-Mathieu R."/>
            <person name="Endo H."/>
            <person name="Kuwata A."/>
            <person name="Ogata H."/>
        </authorList>
    </citation>
    <scope>NUCLEOTIDE SEQUENCE [LARGE SCALE GENOMIC DNA]</scope>
</reference>
<feature type="region of interest" description="Disordered" evidence="1">
    <location>
        <begin position="123"/>
        <end position="159"/>
    </location>
</feature>
<comment type="caution">
    <text evidence="2">The sequence shown here is derived from an EMBL/GenBank/DDBJ whole genome shotgun (WGS) entry which is preliminary data.</text>
</comment>
<gene>
    <name evidence="2" type="ORF">TrCOL_g12465</name>
</gene>
<evidence type="ECO:0000256" key="1">
    <source>
        <dbReference type="SAM" id="MobiDB-lite"/>
    </source>
</evidence>
<feature type="compositionally biased region" description="Basic residues" evidence="1">
    <location>
        <begin position="1"/>
        <end position="10"/>
    </location>
</feature>
<sequence>MISLHLRHTSKSRDPSLPPGCSQSSNNPKLKGWGGNGNPLSKVGNVWDSDIRQTNPLHPPVISGHSITVGGGMFVNLGFGKEGEDEERIYVDEGGTCWRLRGRGVWKCVDRMVNEILTCSSTLPSATSSSSHRVLQLGQGTPPSSSSHSNADPKRGEAEVSRAFKKALMDCITRDAFRDVGRKVEELVRDDEDVRGMLRDMWGW</sequence>
<feature type="region of interest" description="Disordered" evidence="1">
    <location>
        <begin position="1"/>
        <end position="35"/>
    </location>
</feature>
<keyword evidence="3" id="KW-1185">Reference proteome</keyword>
<name>A0A9W7FX16_9STRA</name>
<dbReference type="Proteomes" id="UP001165065">
    <property type="component" value="Unassembled WGS sequence"/>
</dbReference>
<dbReference type="EMBL" id="BRYA01000542">
    <property type="protein sequence ID" value="GMI22162.1"/>
    <property type="molecule type" value="Genomic_DNA"/>
</dbReference>
<evidence type="ECO:0000313" key="2">
    <source>
        <dbReference type="EMBL" id="GMI22162.1"/>
    </source>
</evidence>